<evidence type="ECO:0000256" key="2">
    <source>
        <dbReference type="PROSITE-ProRule" id="PRU00708"/>
    </source>
</evidence>
<dbReference type="Pfam" id="PF13041">
    <property type="entry name" value="PPR_2"/>
    <property type="match status" value="4"/>
</dbReference>
<feature type="repeat" description="PPR" evidence="2">
    <location>
        <begin position="66"/>
        <end position="100"/>
    </location>
</feature>
<dbReference type="Pfam" id="PF13812">
    <property type="entry name" value="PPR_3"/>
    <property type="match status" value="1"/>
</dbReference>
<feature type="repeat" description="PPR" evidence="2">
    <location>
        <begin position="202"/>
        <end position="236"/>
    </location>
</feature>
<evidence type="ECO:0008006" key="5">
    <source>
        <dbReference type="Google" id="ProtNLM"/>
    </source>
</evidence>
<dbReference type="GO" id="GO:0005739">
    <property type="term" value="C:mitochondrion"/>
    <property type="evidence" value="ECO:0007669"/>
    <property type="project" value="TreeGrafter"/>
</dbReference>
<dbReference type="NCBIfam" id="TIGR00756">
    <property type="entry name" value="PPR"/>
    <property type="match status" value="8"/>
</dbReference>
<accession>A0A2G2XPJ9</accession>
<dbReference type="Gene3D" id="1.25.40.10">
    <property type="entry name" value="Tetratricopeptide repeat domain"/>
    <property type="match status" value="5"/>
</dbReference>
<reference evidence="4" key="2">
    <citation type="journal article" date="2017" name="J. Anim. Genet.">
        <title>Multiple reference genome sequences of hot pepper reveal the massive evolution of plant disease resistance genes by retroduplication.</title>
        <authorList>
            <person name="Kim S."/>
            <person name="Park J."/>
            <person name="Yeom S.-I."/>
            <person name="Kim Y.-M."/>
            <person name="Seo E."/>
            <person name="Kim K.-T."/>
            <person name="Kim M.-S."/>
            <person name="Lee J.M."/>
            <person name="Cheong K."/>
            <person name="Shin H.-S."/>
            <person name="Kim S.-B."/>
            <person name="Han K."/>
            <person name="Lee J."/>
            <person name="Park M."/>
            <person name="Lee H.-A."/>
            <person name="Lee H.-Y."/>
            <person name="Lee Y."/>
            <person name="Oh S."/>
            <person name="Lee J.H."/>
            <person name="Choi E."/>
            <person name="Choi E."/>
            <person name="Lee S.E."/>
            <person name="Jeon J."/>
            <person name="Kim H."/>
            <person name="Choi G."/>
            <person name="Song H."/>
            <person name="Lee J."/>
            <person name="Lee S.-C."/>
            <person name="Kwon J.-K."/>
            <person name="Lee H.-Y."/>
            <person name="Koo N."/>
            <person name="Hong Y."/>
            <person name="Kim R.W."/>
            <person name="Kang W.-H."/>
            <person name="Huh J.H."/>
            <person name="Kang B.-C."/>
            <person name="Yang T.-J."/>
            <person name="Lee Y.-H."/>
            <person name="Bennetzen J.L."/>
            <person name="Choi D."/>
        </authorList>
    </citation>
    <scope>NUCLEOTIDE SEQUENCE [LARGE SCALE GENOMIC DNA]</scope>
    <source>
        <strain evidence="4">cv. PBC81</strain>
    </source>
</reference>
<feature type="repeat" description="PPR" evidence="2">
    <location>
        <begin position="237"/>
        <end position="271"/>
    </location>
</feature>
<evidence type="ECO:0000256" key="1">
    <source>
        <dbReference type="ARBA" id="ARBA00022737"/>
    </source>
</evidence>
<gene>
    <name evidence="3" type="ORF">CQW23_01796</name>
</gene>
<feature type="repeat" description="PPR" evidence="2">
    <location>
        <begin position="307"/>
        <end position="341"/>
    </location>
</feature>
<dbReference type="Proteomes" id="UP000224567">
    <property type="component" value="Unassembled WGS sequence"/>
</dbReference>
<dbReference type="PROSITE" id="PS51375">
    <property type="entry name" value="PPR"/>
    <property type="match status" value="8"/>
</dbReference>
<dbReference type="GO" id="GO:0008380">
    <property type="term" value="P:RNA splicing"/>
    <property type="evidence" value="ECO:0007669"/>
    <property type="project" value="TreeGrafter"/>
</dbReference>
<evidence type="ECO:0000313" key="4">
    <source>
        <dbReference type="Proteomes" id="UP000224567"/>
    </source>
</evidence>
<dbReference type="AlphaFoldDB" id="A0A2G2XPJ9"/>
<dbReference type="GO" id="GO:0000963">
    <property type="term" value="P:mitochondrial RNA processing"/>
    <property type="evidence" value="ECO:0007669"/>
    <property type="project" value="TreeGrafter"/>
</dbReference>
<protein>
    <recommendedName>
        <fullName evidence="5">Pentatricopeptide repeat-containing protein</fullName>
    </recommendedName>
</protein>
<reference evidence="3 4" key="1">
    <citation type="journal article" date="2017" name="Genome Biol.">
        <title>New reference genome sequences of hot pepper reveal the massive evolution of plant disease-resistance genes by retroduplication.</title>
        <authorList>
            <person name="Kim S."/>
            <person name="Park J."/>
            <person name="Yeom S.I."/>
            <person name="Kim Y.M."/>
            <person name="Seo E."/>
            <person name="Kim K.T."/>
            <person name="Kim M.S."/>
            <person name="Lee J.M."/>
            <person name="Cheong K."/>
            <person name="Shin H.S."/>
            <person name="Kim S.B."/>
            <person name="Han K."/>
            <person name="Lee J."/>
            <person name="Park M."/>
            <person name="Lee H.A."/>
            <person name="Lee H.Y."/>
            <person name="Lee Y."/>
            <person name="Oh S."/>
            <person name="Lee J.H."/>
            <person name="Choi E."/>
            <person name="Choi E."/>
            <person name="Lee S.E."/>
            <person name="Jeon J."/>
            <person name="Kim H."/>
            <person name="Choi G."/>
            <person name="Song H."/>
            <person name="Lee J."/>
            <person name="Lee S.C."/>
            <person name="Kwon J.K."/>
            <person name="Lee H.Y."/>
            <person name="Koo N."/>
            <person name="Hong Y."/>
            <person name="Kim R.W."/>
            <person name="Kang W.H."/>
            <person name="Huh J.H."/>
            <person name="Kang B.C."/>
            <person name="Yang T.J."/>
            <person name="Lee Y.H."/>
            <person name="Bennetzen J.L."/>
            <person name="Choi D."/>
        </authorList>
    </citation>
    <scope>NUCLEOTIDE SEQUENCE [LARGE SCALE GENOMIC DNA]</scope>
    <source>
        <strain evidence="4">cv. PBC81</strain>
    </source>
</reference>
<feature type="repeat" description="PPR" evidence="2">
    <location>
        <begin position="132"/>
        <end position="166"/>
    </location>
</feature>
<name>A0A2G2XPJ9_CAPBA</name>
<evidence type="ECO:0000313" key="3">
    <source>
        <dbReference type="EMBL" id="PHT59433.1"/>
    </source>
</evidence>
<dbReference type="OrthoDB" id="185373at2759"/>
<feature type="repeat" description="PPR" evidence="2">
    <location>
        <begin position="272"/>
        <end position="306"/>
    </location>
</feature>
<dbReference type="STRING" id="33114.A0A2G2XPJ9"/>
<feature type="repeat" description="PPR" evidence="2">
    <location>
        <begin position="382"/>
        <end position="416"/>
    </location>
</feature>
<comment type="caution">
    <text evidence="3">The sequence shown here is derived from an EMBL/GenBank/DDBJ whole genome shotgun (WGS) entry which is preliminary data.</text>
</comment>
<proteinExistence type="predicted"/>
<keyword evidence="1" id="KW-0677">Repeat</keyword>
<dbReference type="EMBL" id="MLFT02000001">
    <property type="protein sequence ID" value="PHT59433.1"/>
    <property type="molecule type" value="Genomic_DNA"/>
</dbReference>
<sequence length="483" mass="53828">MMEKLEKKQEMNSVQYLLQQMKLEGISCFEDTFISVIDAYRRGKAAEQALKTFYRIQDFGYGIVPKVYTYNILLKALCKNNRVDGAQKLLVEMSNKGCSLDEVSYTTIVSSLCKFGAVDLLDEMAYKGVDPNVITYTTILNAFADQGNLGLSFAMLSKMFVRGCSPNIHSFTCLTKGNSLMGRWYEALDVWDGMIKEGTLPNVVAYNTLLHGLCLAGNMNMAVSVCCAMERSDCHPNSTTYSTLIDGFAKSGNVGKASEIWNRMINLGCRPNVVVYTCMVDVLCRNCMFEQAYCLIDNMVIENCPPNTITFNTFIKGLCCSGRIEWAVMLYNQMERFGCSGNTTTYNELLDGLFKCNNLTVALQLETVKLVAKMLVRGITPDVLTFNILMDAYCKDGKVESAKQLLNAMNQLGLRPCFISYTCLIGGLCNWISLEAAICCLQRMITDGVPPKISTWNVVVRHLLCKMGYTSALQYLESILAAD</sequence>
<keyword evidence="4" id="KW-1185">Reference proteome</keyword>
<dbReference type="GO" id="GO:0003729">
    <property type="term" value="F:mRNA binding"/>
    <property type="evidence" value="ECO:0007669"/>
    <property type="project" value="TreeGrafter"/>
</dbReference>
<organism evidence="3 4">
    <name type="scientific">Capsicum baccatum</name>
    <name type="common">Peruvian pepper</name>
    <dbReference type="NCBI Taxonomy" id="33114"/>
    <lineage>
        <taxon>Eukaryota</taxon>
        <taxon>Viridiplantae</taxon>
        <taxon>Streptophyta</taxon>
        <taxon>Embryophyta</taxon>
        <taxon>Tracheophyta</taxon>
        <taxon>Spermatophyta</taxon>
        <taxon>Magnoliopsida</taxon>
        <taxon>eudicotyledons</taxon>
        <taxon>Gunneridae</taxon>
        <taxon>Pentapetalae</taxon>
        <taxon>asterids</taxon>
        <taxon>lamiids</taxon>
        <taxon>Solanales</taxon>
        <taxon>Solanaceae</taxon>
        <taxon>Solanoideae</taxon>
        <taxon>Capsiceae</taxon>
        <taxon>Capsicum</taxon>
    </lineage>
</organism>
<feature type="repeat" description="PPR" evidence="2">
    <location>
        <begin position="167"/>
        <end position="201"/>
    </location>
</feature>
<dbReference type="PANTHER" id="PTHR47932:SF18">
    <property type="entry name" value="OS05G0132000 PROTEIN"/>
    <property type="match status" value="1"/>
</dbReference>
<dbReference type="InterPro" id="IPR011990">
    <property type="entry name" value="TPR-like_helical_dom_sf"/>
</dbReference>
<dbReference type="InterPro" id="IPR002885">
    <property type="entry name" value="PPR_rpt"/>
</dbReference>
<dbReference type="PANTHER" id="PTHR47932">
    <property type="entry name" value="ATPASE EXPRESSION PROTEIN 3"/>
    <property type="match status" value="1"/>
</dbReference>